<feature type="compositionally biased region" description="Basic and acidic residues" evidence="1">
    <location>
        <begin position="80"/>
        <end position="95"/>
    </location>
</feature>
<evidence type="ECO:0000313" key="3">
    <source>
        <dbReference type="EMBL" id="WZN62024.1"/>
    </source>
</evidence>
<dbReference type="AlphaFoldDB" id="A0A7S3CFH6"/>
<dbReference type="Proteomes" id="UP001472866">
    <property type="component" value="Chromosome 05"/>
</dbReference>
<sequence length="168" mass="17905">MTRGGLRGGGVASRVSRYLREDFKEIVNPSAMPNPRWYEEKARAGAGRGSQLGTLAVLRRALEEYRKGWGAFLSSGDGGRGGEGEQEHGGGHDPETSGQGTTGDLSKVAAEVGKKGAETARPYLQRLYKTRVSSYRDAIKEFSVGFGEGLSGRPRGDAARDGEGKSVK</sequence>
<evidence type="ECO:0000313" key="2">
    <source>
        <dbReference type="EMBL" id="CAE0193413.1"/>
    </source>
</evidence>
<dbReference type="EMBL" id="CP151505">
    <property type="protein sequence ID" value="WZN62024.1"/>
    <property type="molecule type" value="Genomic_DNA"/>
</dbReference>
<gene>
    <name evidence="2" type="ORF">CROS1456_LOCUS6503</name>
    <name evidence="3" type="ORF">HKI87_05g35600</name>
</gene>
<feature type="region of interest" description="Disordered" evidence="1">
    <location>
        <begin position="29"/>
        <end position="50"/>
    </location>
</feature>
<protein>
    <submittedName>
        <fullName evidence="2">Uncharacterized protein</fullName>
    </submittedName>
</protein>
<proteinExistence type="predicted"/>
<reference evidence="3 4" key="2">
    <citation type="submission" date="2024-03" db="EMBL/GenBank/DDBJ databases">
        <title>Complete genome sequence of the green alga Chloropicon roscoffensis RCC1871.</title>
        <authorList>
            <person name="Lemieux C."/>
            <person name="Pombert J.-F."/>
            <person name="Otis C."/>
            <person name="Turmel M."/>
        </authorList>
    </citation>
    <scope>NUCLEOTIDE SEQUENCE [LARGE SCALE GENOMIC DNA]</scope>
    <source>
        <strain evidence="3 4">RCC1871</strain>
    </source>
</reference>
<reference evidence="2" key="1">
    <citation type="submission" date="2021-01" db="EMBL/GenBank/DDBJ databases">
        <authorList>
            <person name="Corre E."/>
            <person name="Pelletier E."/>
            <person name="Niang G."/>
            <person name="Scheremetjew M."/>
            <person name="Finn R."/>
            <person name="Kale V."/>
            <person name="Holt S."/>
            <person name="Cochrane G."/>
            <person name="Meng A."/>
            <person name="Brown T."/>
            <person name="Cohen L."/>
        </authorList>
    </citation>
    <scope>NUCLEOTIDE SEQUENCE</scope>
    <source>
        <strain evidence="2">RCC1871</strain>
    </source>
</reference>
<feature type="compositionally biased region" description="Basic and acidic residues" evidence="1">
    <location>
        <begin position="154"/>
        <end position="168"/>
    </location>
</feature>
<dbReference type="EMBL" id="HBHZ01008406">
    <property type="protein sequence ID" value="CAE0193413.1"/>
    <property type="molecule type" value="Transcribed_RNA"/>
</dbReference>
<feature type="region of interest" description="Disordered" evidence="1">
    <location>
        <begin position="146"/>
        <end position="168"/>
    </location>
</feature>
<keyword evidence="4" id="KW-1185">Reference proteome</keyword>
<evidence type="ECO:0000256" key="1">
    <source>
        <dbReference type="SAM" id="MobiDB-lite"/>
    </source>
</evidence>
<evidence type="ECO:0000313" key="4">
    <source>
        <dbReference type="Proteomes" id="UP001472866"/>
    </source>
</evidence>
<feature type="region of interest" description="Disordered" evidence="1">
    <location>
        <begin position="70"/>
        <end position="116"/>
    </location>
</feature>
<name>A0A7S3CFH6_9CHLO</name>
<organism evidence="2">
    <name type="scientific">Chloropicon roscoffensis</name>
    <dbReference type="NCBI Taxonomy" id="1461544"/>
    <lineage>
        <taxon>Eukaryota</taxon>
        <taxon>Viridiplantae</taxon>
        <taxon>Chlorophyta</taxon>
        <taxon>Chloropicophyceae</taxon>
        <taxon>Chloropicales</taxon>
        <taxon>Chloropicaceae</taxon>
        <taxon>Chloropicon</taxon>
    </lineage>
</organism>
<accession>A0A7S3CFH6</accession>